<comment type="subcellular location">
    <subcellularLocation>
        <location evidence="1">Membrane</location>
        <topology evidence="1">Single-pass type II membrane protein</topology>
    </subcellularLocation>
</comment>
<dbReference type="GO" id="GO:0016020">
    <property type="term" value="C:membrane"/>
    <property type="evidence" value="ECO:0007669"/>
    <property type="project" value="UniProtKB-SubCell"/>
</dbReference>
<feature type="non-terminal residue" evidence="14">
    <location>
        <position position="1"/>
    </location>
</feature>
<dbReference type="EC" id="2.4.2.42" evidence="11"/>
<gene>
    <name evidence="14" type="ORF">pdam_00006590</name>
</gene>
<dbReference type="Proteomes" id="UP000275408">
    <property type="component" value="Unassembled WGS sequence"/>
</dbReference>
<comment type="catalytic activity">
    <reaction evidence="12">
        <text>3-O-(beta-D-glucosyl)-L-seryl-[EGF-like domain protein] + UDP-alpha-D-xylose = 3-O-[alpha-D-xylosyl-(1-&gt;3)-beta-D-glucosyl]-L-seryl-[EGF-like domain protein] + UDP + H(+)</text>
        <dbReference type="Rhea" id="RHEA:56064"/>
        <dbReference type="Rhea" id="RHEA-COMP:14610"/>
        <dbReference type="Rhea" id="RHEA-COMP:14611"/>
        <dbReference type="ChEBI" id="CHEBI:15378"/>
        <dbReference type="ChEBI" id="CHEBI:57632"/>
        <dbReference type="ChEBI" id="CHEBI:58223"/>
        <dbReference type="ChEBI" id="CHEBI:140575"/>
        <dbReference type="ChEBI" id="CHEBI:140576"/>
        <dbReference type="EC" id="2.4.2.42"/>
    </reaction>
</comment>
<accession>A0A3M6T8X8</accession>
<dbReference type="InterPro" id="IPR051993">
    <property type="entry name" value="Glycosyltransferase_8"/>
</dbReference>
<evidence type="ECO:0000313" key="15">
    <source>
        <dbReference type="Proteomes" id="UP000275408"/>
    </source>
</evidence>
<dbReference type="GO" id="GO:0140563">
    <property type="term" value="F:UDP-D-xylose:beta-D-glucoside alpha-1,3-D-xylosyltransferase activity"/>
    <property type="evidence" value="ECO:0007669"/>
    <property type="project" value="UniProtKB-EC"/>
</dbReference>
<reference evidence="14 15" key="1">
    <citation type="journal article" date="2018" name="Sci. Rep.">
        <title>Comparative analysis of the Pocillopora damicornis genome highlights role of immune system in coral evolution.</title>
        <authorList>
            <person name="Cunning R."/>
            <person name="Bay R.A."/>
            <person name="Gillette P."/>
            <person name="Baker A.C."/>
            <person name="Traylor-Knowles N."/>
        </authorList>
    </citation>
    <scope>NUCLEOTIDE SEQUENCE [LARGE SCALE GENOMIC DNA]</scope>
    <source>
        <strain evidence="14">RSMAS</strain>
        <tissue evidence="14">Whole animal</tissue>
    </source>
</reference>
<keyword evidence="3" id="KW-0328">Glycosyltransferase</keyword>
<dbReference type="PANTHER" id="PTHR46012:SF2">
    <property type="entry name" value="IP22168P"/>
    <property type="match status" value="1"/>
</dbReference>
<dbReference type="PANTHER" id="PTHR46012">
    <property type="entry name" value="IP22168P"/>
    <property type="match status" value="1"/>
</dbReference>
<dbReference type="Pfam" id="PF01501">
    <property type="entry name" value="Glyco_transf_8"/>
    <property type="match status" value="1"/>
</dbReference>
<feature type="transmembrane region" description="Helical" evidence="13">
    <location>
        <begin position="45"/>
        <end position="68"/>
    </location>
</feature>
<sequence>ETCPRCGYKVETATKSDVYFPLFFRSGVVFSRHEPQMGFKFLSKVAVALGIALVIVVLLEFVLLISYVKETDADILPNAEESSISYDGINNHVTTVHEAVPSKRKSEPEREQINYKPTKRIFTSLSSNIHVSSVICGERSVEATTMLKSTTLFTNRTIQFHVVAEDNLHAELKNIFREWSSVKSGQVLLKLYSLHFPPGENVEVWKRLFKPCAAQRLFLLDVLHSVDSVLYLDTDVLMLRPVENLWDHFNHFDDKQLASMAPEGEEKALSWYPRFARHPFYGKNGMNSGVMLMNLTRMREFDWTKKILEAYHKYKLSITWGDQDLLNIVFHDHPELLYTYTCDWNYRPDHCMYGNNCGPASNKGISVVHGNRGVYHNDKQLFFKAIYMTMKDFKPGDDRKLLLKSLEGNLNAVSDPYCGAMTESILKYPRLFLD</sequence>
<protein>
    <recommendedName>
        <fullName evidence="11">UDP-D-xylose:beta-D-glucoside alpha-1,3-D-xylosyltransferase</fullName>
        <ecNumber evidence="11">2.4.2.42</ecNumber>
    </recommendedName>
</protein>
<dbReference type="GO" id="GO:0016266">
    <property type="term" value="P:protein O-linked glycosylation via N-acetyl-galactosamine"/>
    <property type="evidence" value="ECO:0007669"/>
    <property type="project" value="TreeGrafter"/>
</dbReference>
<evidence type="ECO:0000256" key="6">
    <source>
        <dbReference type="ARBA" id="ARBA00022968"/>
    </source>
</evidence>
<keyword evidence="6" id="KW-0735">Signal-anchor</keyword>
<keyword evidence="5 13" id="KW-0812">Transmembrane</keyword>
<evidence type="ECO:0000256" key="5">
    <source>
        <dbReference type="ARBA" id="ARBA00022692"/>
    </source>
</evidence>
<dbReference type="InterPro" id="IPR029044">
    <property type="entry name" value="Nucleotide-diphossugar_trans"/>
</dbReference>
<evidence type="ECO:0000256" key="4">
    <source>
        <dbReference type="ARBA" id="ARBA00022679"/>
    </source>
</evidence>
<keyword evidence="15" id="KW-1185">Reference proteome</keyword>
<comment type="similarity">
    <text evidence="2">Belongs to the glycosyltransferase 8 family.</text>
</comment>
<keyword evidence="8 13" id="KW-0472">Membrane</keyword>
<dbReference type="STRING" id="46731.A0A3M6T8X8"/>
<comment type="function">
    <text evidence="10">Glycosyltransferase which elongates the O-linked glucose attached to EGF-like repeats in the extracellular domain of Notch proteins by catalyzing the addition of xylose.</text>
</comment>
<dbReference type="SUPFAM" id="SSF53448">
    <property type="entry name" value="Nucleotide-diphospho-sugar transferases"/>
    <property type="match status" value="1"/>
</dbReference>
<evidence type="ECO:0000256" key="1">
    <source>
        <dbReference type="ARBA" id="ARBA00004606"/>
    </source>
</evidence>
<evidence type="ECO:0000256" key="13">
    <source>
        <dbReference type="SAM" id="Phobius"/>
    </source>
</evidence>
<evidence type="ECO:0000256" key="11">
    <source>
        <dbReference type="ARBA" id="ARBA00038854"/>
    </source>
</evidence>
<dbReference type="InterPro" id="IPR002495">
    <property type="entry name" value="Glyco_trans_8"/>
</dbReference>
<name>A0A3M6T8X8_POCDA</name>
<organism evidence="14 15">
    <name type="scientific">Pocillopora damicornis</name>
    <name type="common">Cauliflower coral</name>
    <name type="synonym">Millepora damicornis</name>
    <dbReference type="NCBI Taxonomy" id="46731"/>
    <lineage>
        <taxon>Eukaryota</taxon>
        <taxon>Metazoa</taxon>
        <taxon>Cnidaria</taxon>
        <taxon>Anthozoa</taxon>
        <taxon>Hexacorallia</taxon>
        <taxon>Scleractinia</taxon>
        <taxon>Astrocoeniina</taxon>
        <taxon>Pocilloporidae</taxon>
        <taxon>Pocillopora</taxon>
    </lineage>
</organism>
<keyword evidence="7 13" id="KW-1133">Transmembrane helix</keyword>
<evidence type="ECO:0000256" key="10">
    <source>
        <dbReference type="ARBA" id="ARBA00037301"/>
    </source>
</evidence>
<dbReference type="OrthoDB" id="6238971at2759"/>
<evidence type="ECO:0000313" key="14">
    <source>
        <dbReference type="EMBL" id="RMX37724.1"/>
    </source>
</evidence>
<dbReference type="EMBL" id="RCHS01004086">
    <property type="protein sequence ID" value="RMX37724.1"/>
    <property type="molecule type" value="Genomic_DNA"/>
</dbReference>
<evidence type="ECO:0000256" key="12">
    <source>
        <dbReference type="ARBA" id="ARBA00049181"/>
    </source>
</evidence>
<evidence type="ECO:0000256" key="9">
    <source>
        <dbReference type="ARBA" id="ARBA00023180"/>
    </source>
</evidence>
<comment type="caution">
    <text evidence="14">The sequence shown here is derived from an EMBL/GenBank/DDBJ whole genome shotgun (WGS) entry which is preliminary data.</text>
</comment>
<dbReference type="AlphaFoldDB" id="A0A3M6T8X8"/>
<dbReference type="Gene3D" id="3.90.550.10">
    <property type="entry name" value="Spore Coat Polysaccharide Biosynthesis Protein SpsA, Chain A"/>
    <property type="match status" value="1"/>
</dbReference>
<evidence type="ECO:0000256" key="8">
    <source>
        <dbReference type="ARBA" id="ARBA00023136"/>
    </source>
</evidence>
<keyword evidence="9" id="KW-0325">Glycoprotein</keyword>
<proteinExistence type="inferred from homology"/>
<evidence type="ECO:0000256" key="3">
    <source>
        <dbReference type="ARBA" id="ARBA00022676"/>
    </source>
</evidence>
<evidence type="ECO:0000256" key="7">
    <source>
        <dbReference type="ARBA" id="ARBA00022989"/>
    </source>
</evidence>
<evidence type="ECO:0000256" key="2">
    <source>
        <dbReference type="ARBA" id="ARBA00006351"/>
    </source>
</evidence>
<keyword evidence="4" id="KW-0808">Transferase</keyword>